<dbReference type="EMBL" id="BLXZ01000001">
    <property type="protein sequence ID" value="GFO66898.1"/>
    <property type="molecule type" value="Genomic_DNA"/>
</dbReference>
<evidence type="ECO:0000313" key="1">
    <source>
        <dbReference type="EMBL" id="GFO66898.1"/>
    </source>
</evidence>
<name>A0A6V8N2Y6_9BACT</name>
<proteinExistence type="predicted"/>
<accession>A0A6V8N2Y6</accession>
<evidence type="ECO:0000313" key="2">
    <source>
        <dbReference type="Proteomes" id="UP000587586"/>
    </source>
</evidence>
<comment type="caution">
    <text evidence="1">The sequence shown here is derived from an EMBL/GenBank/DDBJ whole genome shotgun (WGS) entry which is preliminary data.</text>
</comment>
<keyword evidence="2" id="KW-1185">Reference proteome</keyword>
<dbReference type="AlphaFoldDB" id="A0A6V8N2Y6"/>
<sequence>MADCELVTKCLFFNDQMANMPSTSNVFKLMYCNDNFPACARFMVRSQRGPDVVPGDLFPNQTDRAKAIIAG</sequence>
<dbReference type="RefSeq" id="WP_183359422.1">
    <property type="nucleotide sequence ID" value="NZ_BLXZ01000001.1"/>
</dbReference>
<reference evidence="2" key="1">
    <citation type="submission" date="2020-06" db="EMBL/GenBank/DDBJ databases">
        <title>Draft genomic sequecing of Geomonas sp. Red745.</title>
        <authorList>
            <person name="Itoh H."/>
            <person name="Xu Z.X."/>
            <person name="Ushijima N."/>
            <person name="Masuda Y."/>
            <person name="Shiratori Y."/>
            <person name="Senoo K."/>
        </authorList>
    </citation>
    <scope>NUCLEOTIDE SEQUENCE [LARGE SCALE GENOMIC DNA]</scope>
    <source>
        <strain evidence="2">Red745</strain>
    </source>
</reference>
<dbReference type="Proteomes" id="UP000587586">
    <property type="component" value="Unassembled WGS sequence"/>
</dbReference>
<organism evidence="1 2">
    <name type="scientific">Geomonas limicola</name>
    <dbReference type="NCBI Taxonomy" id="2740186"/>
    <lineage>
        <taxon>Bacteria</taxon>
        <taxon>Pseudomonadati</taxon>
        <taxon>Thermodesulfobacteriota</taxon>
        <taxon>Desulfuromonadia</taxon>
        <taxon>Geobacterales</taxon>
        <taxon>Geobacteraceae</taxon>
        <taxon>Geomonas</taxon>
    </lineage>
</organism>
<protein>
    <submittedName>
        <fullName evidence="1">Uncharacterized protein</fullName>
    </submittedName>
</protein>
<gene>
    <name evidence="1" type="ORF">GMLC_04770</name>
</gene>